<evidence type="ECO:0000259" key="1">
    <source>
        <dbReference type="Pfam" id="PF09413"/>
    </source>
</evidence>
<evidence type="ECO:0000313" key="2">
    <source>
        <dbReference type="EMBL" id="PTQ93178.1"/>
    </source>
</evidence>
<dbReference type="Proteomes" id="UP000244168">
    <property type="component" value="Unassembled WGS sequence"/>
</dbReference>
<dbReference type="Pfam" id="PF09413">
    <property type="entry name" value="DUF2007"/>
    <property type="match status" value="1"/>
</dbReference>
<proteinExistence type="predicted"/>
<accession>A0A2T5J5B6</accession>
<protein>
    <submittedName>
        <fullName evidence="2">Putative signal transducing protein</fullName>
    </submittedName>
</protein>
<feature type="domain" description="DUF2007" evidence="1">
    <location>
        <begin position="5"/>
        <end position="63"/>
    </location>
</feature>
<dbReference type="EMBL" id="QAOQ01000009">
    <property type="protein sequence ID" value="PTQ93178.1"/>
    <property type="molecule type" value="Genomic_DNA"/>
</dbReference>
<evidence type="ECO:0000313" key="3">
    <source>
        <dbReference type="Proteomes" id="UP000244168"/>
    </source>
</evidence>
<organism evidence="2 3">
    <name type="scientific">Mucilaginibacter yixingensis</name>
    <dbReference type="NCBI Taxonomy" id="1295612"/>
    <lineage>
        <taxon>Bacteria</taxon>
        <taxon>Pseudomonadati</taxon>
        <taxon>Bacteroidota</taxon>
        <taxon>Sphingobacteriia</taxon>
        <taxon>Sphingobacteriales</taxon>
        <taxon>Sphingobacteriaceae</taxon>
        <taxon>Mucilaginibacter</taxon>
    </lineage>
</organism>
<dbReference type="InterPro" id="IPR018551">
    <property type="entry name" value="DUF2007"/>
</dbReference>
<comment type="caution">
    <text evidence="2">The sequence shown here is derived from an EMBL/GenBank/DDBJ whole genome shotgun (WGS) entry which is preliminary data.</text>
</comment>
<dbReference type="AlphaFoldDB" id="A0A2T5J5B6"/>
<dbReference type="RefSeq" id="WP_107830994.1">
    <property type="nucleotide sequence ID" value="NZ_CP160205.1"/>
</dbReference>
<sequence length="71" mass="8385">MEKNWIKFYTSTNFYQAEMVKQVLTENLIDTVIMNKQDSSHRTFGDISVYIHKDDFSAAVEIMILNQINHQ</sequence>
<keyword evidence="3" id="KW-1185">Reference proteome</keyword>
<name>A0A2T5J5B6_9SPHI</name>
<gene>
    <name evidence="2" type="ORF">C8P68_10950</name>
</gene>
<reference evidence="2 3" key="1">
    <citation type="submission" date="2018-04" db="EMBL/GenBank/DDBJ databases">
        <title>Genomic Encyclopedia of Archaeal and Bacterial Type Strains, Phase II (KMG-II): from individual species to whole genera.</title>
        <authorList>
            <person name="Goeker M."/>
        </authorList>
    </citation>
    <scope>NUCLEOTIDE SEQUENCE [LARGE SCALE GENOMIC DNA]</scope>
    <source>
        <strain evidence="2 3">DSM 26809</strain>
    </source>
</reference>
<dbReference type="OrthoDB" id="1467917at2"/>